<dbReference type="EMBL" id="JAYKXN010000008">
    <property type="protein sequence ID" value="KAK7264316.1"/>
    <property type="molecule type" value="Genomic_DNA"/>
</dbReference>
<feature type="compositionally biased region" description="Polar residues" evidence="1">
    <location>
        <begin position="31"/>
        <end position="42"/>
    </location>
</feature>
<keyword evidence="3" id="KW-1185">Reference proteome</keyword>
<feature type="compositionally biased region" description="Polar residues" evidence="1">
    <location>
        <begin position="10"/>
        <end position="22"/>
    </location>
</feature>
<reference evidence="2 3" key="1">
    <citation type="submission" date="2024-01" db="EMBL/GenBank/DDBJ databases">
        <title>The genomes of 5 underutilized Papilionoideae crops provide insights into root nodulation and disease resistance.</title>
        <authorList>
            <person name="Yuan L."/>
        </authorList>
    </citation>
    <scope>NUCLEOTIDE SEQUENCE [LARGE SCALE GENOMIC DNA]</scope>
    <source>
        <strain evidence="2">LY-2023</strain>
        <tissue evidence="2">Leaf</tissue>
    </source>
</reference>
<sequence>MQNHKHLKPPQQTNDSTRSSISKKPGMSISKDFSSGCEGSNRVSELNSNSLIVMNNLSFMSSLESWVEGRIHQNSSHWKVRTSGARIRPLDWRKWSRIRLIAG</sequence>
<dbReference type="Proteomes" id="UP001359559">
    <property type="component" value="Unassembled WGS sequence"/>
</dbReference>
<dbReference type="AlphaFoldDB" id="A0AAN9EXA1"/>
<gene>
    <name evidence="2" type="ORF">RJT34_31923</name>
</gene>
<evidence type="ECO:0000313" key="2">
    <source>
        <dbReference type="EMBL" id="KAK7264316.1"/>
    </source>
</evidence>
<evidence type="ECO:0000256" key="1">
    <source>
        <dbReference type="SAM" id="MobiDB-lite"/>
    </source>
</evidence>
<comment type="caution">
    <text evidence="2">The sequence shown here is derived from an EMBL/GenBank/DDBJ whole genome shotgun (WGS) entry which is preliminary data.</text>
</comment>
<protein>
    <submittedName>
        <fullName evidence="2">Uncharacterized protein</fullName>
    </submittedName>
</protein>
<name>A0AAN9EXA1_CLITE</name>
<evidence type="ECO:0000313" key="3">
    <source>
        <dbReference type="Proteomes" id="UP001359559"/>
    </source>
</evidence>
<accession>A0AAN9EXA1</accession>
<organism evidence="2 3">
    <name type="scientific">Clitoria ternatea</name>
    <name type="common">Butterfly pea</name>
    <dbReference type="NCBI Taxonomy" id="43366"/>
    <lineage>
        <taxon>Eukaryota</taxon>
        <taxon>Viridiplantae</taxon>
        <taxon>Streptophyta</taxon>
        <taxon>Embryophyta</taxon>
        <taxon>Tracheophyta</taxon>
        <taxon>Spermatophyta</taxon>
        <taxon>Magnoliopsida</taxon>
        <taxon>eudicotyledons</taxon>
        <taxon>Gunneridae</taxon>
        <taxon>Pentapetalae</taxon>
        <taxon>rosids</taxon>
        <taxon>fabids</taxon>
        <taxon>Fabales</taxon>
        <taxon>Fabaceae</taxon>
        <taxon>Papilionoideae</taxon>
        <taxon>50 kb inversion clade</taxon>
        <taxon>NPAAA clade</taxon>
        <taxon>indigoferoid/millettioid clade</taxon>
        <taxon>Phaseoleae</taxon>
        <taxon>Clitoria</taxon>
    </lineage>
</organism>
<feature type="region of interest" description="Disordered" evidence="1">
    <location>
        <begin position="1"/>
        <end position="42"/>
    </location>
</feature>
<proteinExistence type="predicted"/>